<organism evidence="4 5">
    <name type="scientific">Paragonimus westermani</name>
    <dbReference type="NCBI Taxonomy" id="34504"/>
    <lineage>
        <taxon>Eukaryota</taxon>
        <taxon>Metazoa</taxon>
        <taxon>Spiralia</taxon>
        <taxon>Lophotrochozoa</taxon>
        <taxon>Platyhelminthes</taxon>
        <taxon>Trematoda</taxon>
        <taxon>Digenea</taxon>
        <taxon>Plagiorchiida</taxon>
        <taxon>Troglotremata</taxon>
        <taxon>Troglotrematidae</taxon>
        <taxon>Paragonimus</taxon>
    </lineage>
</organism>
<dbReference type="SUPFAM" id="SSF47027">
    <property type="entry name" value="Acyl-CoA binding protein"/>
    <property type="match status" value="1"/>
</dbReference>
<keyword evidence="5" id="KW-1185">Reference proteome</keyword>
<reference evidence="4 5" key="1">
    <citation type="submission" date="2019-07" db="EMBL/GenBank/DDBJ databases">
        <title>Annotation for the trematode Paragonimus westermani.</title>
        <authorList>
            <person name="Choi Y.-J."/>
        </authorList>
    </citation>
    <scope>NUCLEOTIDE SEQUENCE [LARGE SCALE GENOMIC DNA]</scope>
    <source>
        <strain evidence="4">180907_Pwestermani</strain>
    </source>
</reference>
<evidence type="ECO:0000313" key="4">
    <source>
        <dbReference type="EMBL" id="KAF8569234.1"/>
    </source>
</evidence>
<dbReference type="PROSITE" id="PS00880">
    <property type="entry name" value="ACB_1"/>
    <property type="match status" value="1"/>
</dbReference>
<keyword evidence="2" id="KW-0446">Lipid-binding</keyword>
<dbReference type="GO" id="GO:0000062">
    <property type="term" value="F:fatty-acyl-CoA binding"/>
    <property type="evidence" value="ECO:0007669"/>
    <property type="project" value="InterPro"/>
</dbReference>
<dbReference type="Gene3D" id="1.20.80.10">
    <property type="match status" value="1"/>
</dbReference>
<dbReference type="InterPro" id="IPR022408">
    <property type="entry name" value="Acyl-CoA-binding_prot_CS"/>
</dbReference>
<dbReference type="PANTHER" id="PTHR23310">
    <property type="entry name" value="ACYL-COA-BINDING PROTEIN, ACBP"/>
    <property type="match status" value="1"/>
</dbReference>
<evidence type="ECO:0000259" key="3">
    <source>
        <dbReference type="PROSITE" id="PS51228"/>
    </source>
</evidence>
<dbReference type="EMBL" id="JTDF01002052">
    <property type="protein sequence ID" value="KAF8569234.1"/>
    <property type="molecule type" value="Genomic_DNA"/>
</dbReference>
<accession>A0A8T0DQC6</accession>
<dbReference type="PROSITE" id="PS51228">
    <property type="entry name" value="ACB_2"/>
    <property type="match status" value="1"/>
</dbReference>
<dbReference type="InterPro" id="IPR000582">
    <property type="entry name" value="Acyl-CoA-binding_protein"/>
</dbReference>
<dbReference type="InterPro" id="IPR014352">
    <property type="entry name" value="FERM/acyl-CoA-bd_prot_sf"/>
</dbReference>
<dbReference type="Proteomes" id="UP000699462">
    <property type="component" value="Unassembled WGS sequence"/>
</dbReference>
<dbReference type="PANTHER" id="PTHR23310:SF62">
    <property type="entry name" value="ACYL-COA BINDING PROTEIN 1, ISOFORM A"/>
    <property type="match status" value="1"/>
</dbReference>
<dbReference type="Pfam" id="PF00887">
    <property type="entry name" value="ACBP"/>
    <property type="match status" value="1"/>
</dbReference>
<dbReference type="PRINTS" id="PR00689">
    <property type="entry name" value="ACOABINDINGP"/>
</dbReference>
<comment type="similarity">
    <text evidence="1">Belongs to the ACBP family.</text>
</comment>
<dbReference type="InterPro" id="IPR035984">
    <property type="entry name" value="Acyl-CoA-binding_sf"/>
</dbReference>
<gene>
    <name evidence="4" type="ORF">P879_02882</name>
</gene>
<sequence length="147" mass="16902">MVELPPLVMGQRTQSSVSRYNSRRALEMWWSSANRLCVYCHGYLRRHSRSKVLRRVIPFDVGNHGLTGRENVKHLKKRPSDNELLSLYGLFKQATQGDNTTSQPSVLNVKDRSKWNAWNSHKGLSKKEAQEKYVQTANDIIAKYGLS</sequence>
<feature type="domain" description="ACB" evidence="3">
    <location>
        <begin position="70"/>
        <end position="146"/>
    </location>
</feature>
<evidence type="ECO:0000313" key="5">
    <source>
        <dbReference type="Proteomes" id="UP000699462"/>
    </source>
</evidence>
<dbReference type="GO" id="GO:0006631">
    <property type="term" value="P:fatty acid metabolic process"/>
    <property type="evidence" value="ECO:0007669"/>
    <property type="project" value="TreeGrafter"/>
</dbReference>
<protein>
    <recommendedName>
        <fullName evidence="3">ACB domain-containing protein</fullName>
    </recommendedName>
</protein>
<proteinExistence type="inferred from homology"/>
<evidence type="ECO:0000256" key="2">
    <source>
        <dbReference type="ARBA" id="ARBA00023121"/>
    </source>
</evidence>
<name>A0A8T0DQC6_9TREM</name>
<evidence type="ECO:0000256" key="1">
    <source>
        <dbReference type="ARBA" id="ARBA00005567"/>
    </source>
</evidence>
<comment type="caution">
    <text evidence="4">The sequence shown here is derived from an EMBL/GenBank/DDBJ whole genome shotgun (WGS) entry which is preliminary data.</text>
</comment>
<dbReference type="AlphaFoldDB" id="A0A8T0DQC6"/>
<dbReference type="OrthoDB" id="346910at2759"/>